<dbReference type="PANTHER" id="PTHR12318">
    <property type="entry name" value="TESTOSTERONE-REGULATED PROTEIN RP2"/>
    <property type="match status" value="1"/>
</dbReference>
<dbReference type="PROSITE" id="PS51462">
    <property type="entry name" value="NUDIX"/>
    <property type="match status" value="1"/>
</dbReference>
<sequence>MTTTGFAPDPTSLAPAKTSRLRPRDAATIILLDTSGSEPLVLMGRRHDGHVFMPGKYVFPGGRVEAGDGRMNICGNFAEHIEEQLMARVSRPSYTRVRAYGLAAIRELAEETGLLFGFKDAGIPPAPTPEWEPFARAGVFPTLEGLSFIARAITPPGRTRRYDTRFFAANADYVADRIEGIVGPDAELTELVWVTLPAARSLDLPRITGVVLGELEKRLEAGIDRVQPVPFFFFRSGRSQREEL</sequence>
<evidence type="ECO:0000256" key="4">
    <source>
        <dbReference type="ARBA" id="ARBA00022801"/>
    </source>
</evidence>
<evidence type="ECO:0000256" key="3">
    <source>
        <dbReference type="ARBA" id="ARBA00022723"/>
    </source>
</evidence>
<evidence type="ECO:0000256" key="5">
    <source>
        <dbReference type="ARBA" id="ARBA00022842"/>
    </source>
</evidence>
<dbReference type="PANTHER" id="PTHR12318:SF0">
    <property type="entry name" value="ACYL-COENZYME A DIPHOSPHATASE NUDT19"/>
    <property type="match status" value="1"/>
</dbReference>
<dbReference type="InterPro" id="IPR015797">
    <property type="entry name" value="NUDIX_hydrolase-like_dom_sf"/>
</dbReference>
<reference evidence="9" key="2">
    <citation type="submission" date="2020-09" db="EMBL/GenBank/DDBJ databases">
        <authorList>
            <person name="Sun Q."/>
            <person name="Sedlacek I."/>
        </authorList>
    </citation>
    <scope>NUCLEOTIDE SEQUENCE</scope>
    <source>
        <strain evidence="9">CCM 7684</strain>
    </source>
</reference>
<comment type="caution">
    <text evidence="9">The sequence shown here is derived from an EMBL/GenBank/DDBJ whole genome shotgun (WGS) entry which is preliminary data.</text>
</comment>
<protein>
    <submittedName>
        <fullName evidence="9">NUDIX hydrolase</fullName>
    </submittedName>
</protein>
<comment type="cofactor">
    <cofactor evidence="1">
        <name>Mn(2+)</name>
        <dbReference type="ChEBI" id="CHEBI:29035"/>
    </cofactor>
</comment>
<dbReference type="InterPro" id="IPR039121">
    <property type="entry name" value="NUDT19"/>
</dbReference>
<dbReference type="Proteomes" id="UP000602745">
    <property type="component" value="Unassembled WGS sequence"/>
</dbReference>
<evidence type="ECO:0000256" key="7">
    <source>
        <dbReference type="SAM" id="MobiDB-lite"/>
    </source>
</evidence>
<dbReference type="GO" id="GO:0046872">
    <property type="term" value="F:metal ion binding"/>
    <property type="evidence" value="ECO:0007669"/>
    <property type="project" value="UniProtKB-KW"/>
</dbReference>
<keyword evidence="6" id="KW-0464">Manganese</keyword>
<dbReference type="GO" id="GO:0016818">
    <property type="term" value="F:hydrolase activity, acting on acid anhydrides, in phosphorus-containing anhydrides"/>
    <property type="evidence" value="ECO:0007669"/>
    <property type="project" value="InterPro"/>
</dbReference>
<dbReference type="SUPFAM" id="SSF55811">
    <property type="entry name" value="Nudix"/>
    <property type="match status" value="1"/>
</dbReference>
<comment type="cofactor">
    <cofactor evidence="2">
        <name>Mg(2+)</name>
        <dbReference type="ChEBI" id="CHEBI:18420"/>
    </cofactor>
</comment>
<evidence type="ECO:0000259" key="8">
    <source>
        <dbReference type="PROSITE" id="PS51462"/>
    </source>
</evidence>
<feature type="domain" description="Nudix hydrolase" evidence="8">
    <location>
        <begin position="22"/>
        <end position="216"/>
    </location>
</feature>
<evidence type="ECO:0000313" key="10">
    <source>
        <dbReference type="Proteomes" id="UP000602745"/>
    </source>
</evidence>
<dbReference type="RefSeq" id="WP_188410087.1">
    <property type="nucleotide sequence ID" value="NZ_BMCP01000002.1"/>
</dbReference>
<keyword evidence="10" id="KW-1185">Reference proteome</keyword>
<evidence type="ECO:0000256" key="2">
    <source>
        <dbReference type="ARBA" id="ARBA00001946"/>
    </source>
</evidence>
<evidence type="ECO:0000313" key="9">
    <source>
        <dbReference type="EMBL" id="GGE47240.1"/>
    </source>
</evidence>
<evidence type="ECO:0000256" key="6">
    <source>
        <dbReference type="ARBA" id="ARBA00023211"/>
    </source>
</evidence>
<feature type="region of interest" description="Disordered" evidence="7">
    <location>
        <begin position="1"/>
        <end position="20"/>
    </location>
</feature>
<dbReference type="Gene3D" id="3.90.79.10">
    <property type="entry name" value="Nucleoside Triphosphate Pyrophosphohydrolase"/>
    <property type="match status" value="1"/>
</dbReference>
<organism evidence="9 10">
    <name type="scientific">Agaricicola taiwanensis</name>
    <dbReference type="NCBI Taxonomy" id="591372"/>
    <lineage>
        <taxon>Bacteria</taxon>
        <taxon>Pseudomonadati</taxon>
        <taxon>Pseudomonadota</taxon>
        <taxon>Alphaproteobacteria</taxon>
        <taxon>Rhodobacterales</taxon>
        <taxon>Paracoccaceae</taxon>
        <taxon>Agaricicola</taxon>
    </lineage>
</organism>
<accession>A0A8J3DWQ9</accession>
<dbReference type="EMBL" id="BMCP01000002">
    <property type="protein sequence ID" value="GGE47240.1"/>
    <property type="molecule type" value="Genomic_DNA"/>
</dbReference>
<dbReference type="CDD" id="cd18870">
    <property type="entry name" value="NUDIX_AcylCoAdiphos_Nudt19"/>
    <property type="match status" value="1"/>
</dbReference>
<dbReference type="InterPro" id="IPR000086">
    <property type="entry name" value="NUDIX_hydrolase_dom"/>
</dbReference>
<reference evidence="9" key="1">
    <citation type="journal article" date="2014" name="Int. J. Syst. Evol. Microbiol.">
        <title>Complete genome sequence of Corynebacterium casei LMG S-19264T (=DSM 44701T), isolated from a smear-ripened cheese.</title>
        <authorList>
            <consortium name="US DOE Joint Genome Institute (JGI-PGF)"/>
            <person name="Walter F."/>
            <person name="Albersmeier A."/>
            <person name="Kalinowski J."/>
            <person name="Ruckert C."/>
        </authorList>
    </citation>
    <scope>NUCLEOTIDE SEQUENCE</scope>
    <source>
        <strain evidence="9">CCM 7684</strain>
    </source>
</reference>
<keyword evidence="4 9" id="KW-0378">Hydrolase</keyword>
<dbReference type="AlphaFoldDB" id="A0A8J3DWQ9"/>
<keyword evidence="5" id="KW-0460">Magnesium</keyword>
<evidence type="ECO:0000256" key="1">
    <source>
        <dbReference type="ARBA" id="ARBA00001936"/>
    </source>
</evidence>
<proteinExistence type="predicted"/>
<gene>
    <name evidence="9" type="ORF">GCM10007276_25470</name>
</gene>
<name>A0A8J3DWQ9_9RHOB</name>
<keyword evidence="3" id="KW-0479">Metal-binding</keyword>